<dbReference type="AlphaFoldDB" id="A0A8J3WU00"/>
<gene>
    <name evidence="4" type="primary">badA_2</name>
    <name evidence="4" type="ORF">Pta02_41190</name>
</gene>
<dbReference type="InterPro" id="IPR042099">
    <property type="entry name" value="ANL_N_sf"/>
</dbReference>
<name>A0A8J3WU00_9ACTN</name>
<evidence type="ECO:0000259" key="3">
    <source>
        <dbReference type="Pfam" id="PF13193"/>
    </source>
</evidence>
<evidence type="ECO:0000313" key="5">
    <source>
        <dbReference type="Proteomes" id="UP000634476"/>
    </source>
</evidence>
<keyword evidence="5" id="KW-1185">Reference proteome</keyword>
<protein>
    <submittedName>
        <fullName evidence="4">Benzoate--CoA ligase</fullName>
    </submittedName>
</protein>
<dbReference type="SUPFAM" id="SSF56801">
    <property type="entry name" value="Acetyl-CoA synthetase-like"/>
    <property type="match status" value="1"/>
</dbReference>
<dbReference type="GO" id="GO:0044550">
    <property type="term" value="P:secondary metabolite biosynthetic process"/>
    <property type="evidence" value="ECO:0007669"/>
    <property type="project" value="TreeGrafter"/>
</dbReference>
<dbReference type="GO" id="GO:0005524">
    <property type="term" value="F:ATP binding"/>
    <property type="evidence" value="ECO:0007669"/>
    <property type="project" value="InterPro"/>
</dbReference>
<dbReference type="InterPro" id="IPR011957">
    <property type="entry name" value="Benz_CoA_lig"/>
</dbReference>
<dbReference type="InterPro" id="IPR000873">
    <property type="entry name" value="AMP-dep_synth/lig_dom"/>
</dbReference>
<feature type="domain" description="AMP-binding enzyme C-terminal" evidence="3">
    <location>
        <begin position="429"/>
        <end position="501"/>
    </location>
</feature>
<proteinExistence type="predicted"/>
<dbReference type="InterPro" id="IPR025110">
    <property type="entry name" value="AMP-bd_C"/>
</dbReference>
<evidence type="ECO:0000313" key="4">
    <source>
        <dbReference type="EMBL" id="GII02111.1"/>
    </source>
</evidence>
<evidence type="ECO:0000259" key="2">
    <source>
        <dbReference type="Pfam" id="PF00501"/>
    </source>
</evidence>
<dbReference type="PANTHER" id="PTHR43352:SF1">
    <property type="entry name" value="ANTHRANILATE--COA LIGASE"/>
    <property type="match status" value="1"/>
</dbReference>
<reference evidence="4" key="1">
    <citation type="submission" date="2021-01" db="EMBL/GenBank/DDBJ databases">
        <title>Whole genome shotgun sequence of Planobispora takensis NBRC 109077.</title>
        <authorList>
            <person name="Komaki H."/>
            <person name="Tamura T."/>
        </authorList>
    </citation>
    <scope>NUCLEOTIDE SEQUENCE</scope>
    <source>
        <strain evidence="4">NBRC 109077</strain>
    </source>
</reference>
<dbReference type="InterPro" id="IPR045851">
    <property type="entry name" value="AMP-bd_C_sf"/>
</dbReference>
<dbReference type="Gene3D" id="3.30.300.30">
    <property type="match status" value="1"/>
</dbReference>
<dbReference type="Gene3D" id="3.40.50.12780">
    <property type="entry name" value="N-terminal domain of ligase-like"/>
    <property type="match status" value="1"/>
</dbReference>
<dbReference type="GO" id="GO:0016878">
    <property type="term" value="F:acid-thiol ligase activity"/>
    <property type="evidence" value="ECO:0007669"/>
    <property type="project" value="TreeGrafter"/>
</dbReference>
<sequence>MGGMTIRAKDLPRTFNIATHFLDGTDPARTALLTSAGPVRYGRIQALANQVGHVLRGLGVRRGDRVLLALGDGVESVAAWYGVQKIGAVTAEVYTYLQPQEYRFFAEYARPAVVVADGFTLDRLRAAGVRDLLVVGVPKEGLREGEHHFESLTAAAPTELEAAPTTPDDVAMWRFTTGSTGKPKACVLAARSAALSMEWFAGGVLDLGPDDIVLPVPKLFFGYANNITALFPFRVGAAGVVFPERSTPERIFELIAEHRPTILVNVPTMMSAMLAHPEAARQDLSSLRVCISAGEALPLELHRRWLETFGVEVMDGIGSSEMFHGYVCNRLGEVRMGTLGRAVPGYDVRVVDEHGVPLPDGEVGRLEITGETAALEYWQDPEKTAATFVAPDTVRSADLFSRDEDGYFTFRGRADDLLKVAGKWIAPSEIENCLLTHPAVVECAVTGFEHDGLTLLRAYVVARGGTTAQELRDHVRSLLSPHKCPKEVRLVDALPQTASGKINRRALTAAH</sequence>
<dbReference type="Pfam" id="PF00501">
    <property type="entry name" value="AMP-binding"/>
    <property type="match status" value="1"/>
</dbReference>
<keyword evidence="1 4" id="KW-0436">Ligase</keyword>
<feature type="domain" description="AMP-dependent synthetase/ligase" evidence="2">
    <location>
        <begin position="27"/>
        <end position="378"/>
    </location>
</feature>
<dbReference type="EMBL" id="BOOK01000030">
    <property type="protein sequence ID" value="GII02111.1"/>
    <property type="molecule type" value="Genomic_DNA"/>
</dbReference>
<dbReference type="NCBIfam" id="TIGR02262">
    <property type="entry name" value="benz_CoA_lig"/>
    <property type="match status" value="1"/>
</dbReference>
<accession>A0A8J3WU00</accession>
<comment type="caution">
    <text evidence="4">The sequence shown here is derived from an EMBL/GenBank/DDBJ whole genome shotgun (WGS) entry which is preliminary data.</text>
</comment>
<evidence type="ECO:0000256" key="1">
    <source>
        <dbReference type="ARBA" id="ARBA00022598"/>
    </source>
</evidence>
<organism evidence="4 5">
    <name type="scientific">Planobispora takensis</name>
    <dbReference type="NCBI Taxonomy" id="1367882"/>
    <lineage>
        <taxon>Bacteria</taxon>
        <taxon>Bacillati</taxon>
        <taxon>Actinomycetota</taxon>
        <taxon>Actinomycetes</taxon>
        <taxon>Streptosporangiales</taxon>
        <taxon>Streptosporangiaceae</taxon>
        <taxon>Planobispora</taxon>
    </lineage>
</organism>
<dbReference type="PANTHER" id="PTHR43352">
    <property type="entry name" value="ACETYL-COA SYNTHETASE"/>
    <property type="match status" value="1"/>
</dbReference>
<dbReference type="GO" id="GO:0016405">
    <property type="term" value="F:CoA-ligase activity"/>
    <property type="evidence" value="ECO:0007669"/>
    <property type="project" value="InterPro"/>
</dbReference>
<dbReference type="Pfam" id="PF13193">
    <property type="entry name" value="AMP-binding_C"/>
    <property type="match status" value="1"/>
</dbReference>
<dbReference type="Proteomes" id="UP000634476">
    <property type="component" value="Unassembled WGS sequence"/>
</dbReference>